<reference evidence="2 3" key="1">
    <citation type="journal article" date="2019" name="Sci. Rep.">
        <title>Orb-weaving spider Araneus ventricosus genome elucidates the spidroin gene catalogue.</title>
        <authorList>
            <person name="Kono N."/>
            <person name="Nakamura H."/>
            <person name="Ohtoshi R."/>
            <person name="Moran D.A.P."/>
            <person name="Shinohara A."/>
            <person name="Yoshida Y."/>
            <person name="Fujiwara M."/>
            <person name="Mori M."/>
            <person name="Tomita M."/>
            <person name="Arakawa K."/>
        </authorList>
    </citation>
    <scope>NUCLEOTIDE SEQUENCE [LARGE SCALE GENOMIC DNA]</scope>
</reference>
<name>A0A4Y2VE37_ARAVE</name>
<keyword evidence="3" id="KW-1185">Reference proteome</keyword>
<comment type="caution">
    <text evidence="2">The sequence shown here is derived from an EMBL/GenBank/DDBJ whole genome shotgun (WGS) entry which is preliminary data.</text>
</comment>
<accession>A0A4Y2VE37</accession>
<dbReference type="AlphaFoldDB" id="A0A4Y2VE37"/>
<evidence type="ECO:0000313" key="3">
    <source>
        <dbReference type="Proteomes" id="UP000499080"/>
    </source>
</evidence>
<gene>
    <name evidence="2" type="ORF">AVEN_180115_1</name>
</gene>
<sequence length="78" mass="8919">MLAWADVDNSVPVALSFDDDETIKHVLRKKKNNEEKGEDADEDNSQVKKDAEVAYLQSINDPTNKQRPNNPFRKKTAF</sequence>
<evidence type="ECO:0000256" key="1">
    <source>
        <dbReference type="SAM" id="MobiDB-lite"/>
    </source>
</evidence>
<dbReference type="EMBL" id="BGPR01046608">
    <property type="protein sequence ID" value="GBO23543.1"/>
    <property type="molecule type" value="Genomic_DNA"/>
</dbReference>
<organism evidence="2 3">
    <name type="scientific">Araneus ventricosus</name>
    <name type="common">Orbweaver spider</name>
    <name type="synonym">Epeira ventricosa</name>
    <dbReference type="NCBI Taxonomy" id="182803"/>
    <lineage>
        <taxon>Eukaryota</taxon>
        <taxon>Metazoa</taxon>
        <taxon>Ecdysozoa</taxon>
        <taxon>Arthropoda</taxon>
        <taxon>Chelicerata</taxon>
        <taxon>Arachnida</taxon>
        <taxon>Araneae</taxon>
        <taxon>Araneomorphae</taxon>
        <taxon>Entelegynae</taxon>
        <taxon>Araneoidea</taxon>
        <taxon>Araneidae</taxon>
        <taxon>Araneus</taxon>
    </lineage>
</organism>
<proteinExistence type="predicted"/>
<dbReference type="Proteomes" id="UP000499080">
    <property type="component" value="Unassembled WGS sequence"/>
</dbReference>
<protein>
    <submittedName>
        <fullName evidence="2">Uncharacterized protein</fullName>
    </submittedName>
</protein>
<evidence type="ECO:0000313" key="2">
    <source>
        <dbReference type="EMBL" id="GBO23543.1"/>
    </source>
</evidence>
<feature type="region of interest" description="Disordered" evidence="1">
    <location>
        <begin position="28"/>
        <end position="78"/>
    </location>
</feature>
<feature type="compositionally biased region" description="Polar residues" evidence="1">
    <location>
        <begin position="57"/>
        <end position="69"/>
    </location>
</feature>